<dbReference type="InterPro" id="IPR027065">
    <property type="entry name" value="Lon_Prtase"/>
</dbReference>
<evidence type="ECO:0008006" key="3">
    <source>
        <dbReference type="Google" id="ProtNLM"/>
    </source>
</evidence>
<dbReference type="PANTHER" id="PTHR43718">
    <property type="entry name" value="LON PROTEASE"/>
    <property type="match status" value="1"/>
</dbReference>
<proteinExistence type="predicted"/>
<gene>
    <name evidence="1" type="ORF">EWV63_21650</name>
</gene>
<dbReference type="SUPFAM" id="SSF52540">
    <property type="entry name" value="P-loop containing nucleoside triphosphate hydrolases"/>
    <property type="match status" value="1"/>
</dbReference>
<dbReference type="Proteomes" id="UP000316280">
    <property type="component" value="Unassembled WGS sequence"/>
</dbReference>
<evidence type="ECO:0000313" key="1">
    <source>
        <dbReference type="EMBL" id="TRT81634.1"/>
    </source>
</evidence>
<dbReference type="Gene3D" id="3.40.50.300">
    <property type="entry name" value="P-loop containing nucleotide triphosphate hydrolases"/>
    <property type="match status" value="1"/>
</dbReference>
<name>A0A552A846_MICAE</name>
<dbReference type="EMBL" id="SFBR01000207">
    <property type="protein sequence ID" value="TRT81634.1"/>
    <property type="molecule type" value="Genomic_DNA"/>
</dbReference>
<reference evidence="1 2" key="1">
    <citation type="submission" date="2019-01" db="EMBL/GenBank/DDBJ databases">
        <title>Coherence of Microcystis species and biogeography revealed through population genomics.</title>
        <authorList>
            <person name="Perez-Carrascal O.M."/>
            <person name="Terrat Y."/>
            <person name="Giani A."/>
            <person name="Fortin N."/>
            <person name="Tromas N."/>
            <person name="Shapiro B.J."/>
        </authorList>
    </citation>
    <scope>NUCLEOTIDE SEQUENCE [LARGE SCALE GENOMIC DNA]</scope>
    <source>
        <strain evidence="1">Ma_OC_H_19870700_S124</strain>
    </source>
</reference>
<sequence length="459" mass="50107">MDVDEDIPIDDLPDNRLWLLVYPGHMSQSQKRRISRFLEASAGSILTRNSDREILNLKKHELLALAVRSLRAGLDVSVVGSFISLASEAGSLIADVALAQFAYVAIRRSSGRSYSMADRKSLRRVLRRLVLEIDGDPILEAFDQYHAEFVSSSEAIRISDVWGQISSSESVRAAYRVIAPNLKSTAHIEGGGKEFEVLKTPLPLWRSSISSSILTTVLSTEFPHFTEVASDIARFICGDESDSLRSLLVVGPPGIGKDSVLRRAAQLVGRPFGEYDLAGSSDNRILKGTSKGWSSASPSFPAGICAQNLYANPLLILNELDCAGGNRRNGNVHEALLGLCEPTTRANWFDDGLGVPLDLGALAIAFTANGTSGTPGALLSRLRILHVEKPRAEHVRDILQQARRRVAAERQVDIDDLAEPSAQVIRNLEAAARKGRFHLRLADRVVRALSELQPAKPMH</sequence>
<accession>A0A552A846</accession>
<dbReference type="PANTHER" id="PTHR43718:SF2">
    <property type="entry name" value="LON PROTEASE HOMOLOG, MITOCHONDRIAL"/>
    <property type="match status" value="1"/>
</dbReference>
<dbReference type="GO" id="GO:0004252">
    <property type="term" value="F:serine-type endopeptidase activity"/>
    <property type="evidence" value="ECO:0007669"/>
    <property type="project" value="InterPro"/>
</dbReference>
<evidence type="ECO:0000313" key="2">
    <source>
        <dbReference type="Proteomes" id="UP000316280"/>
    </source>
</evidence>
<organism evidence="1 2">
    <name type="scientific">Microcystis aeruginosa Ma_OC_H_19870700_S124</name>
    <dbReference type="NCBI Taxonomy" id="2486262"/>
    <lineage>
        <taxon>Bacteria</taxon>
        <taxon>Bacillati</taxon>
        <taxon>Cyanobacteriota</taxon>
        <taxon>Cyanophyceae</taxon>
        <taxon>Oscillatoriophycideae</taxon>
        <taxon>Chroococcales</taxon>
        <taxon>Microcystaceae</taxon>
        <taxon>Microcystis</taxon>
    </lineage>
</organism>
<dbReference type="GO" id="GO:0005524">
    <property type="term" value="F:ATP binding"/>
    <property type="evidence" value="ECO:0007669"/>
    <property type="project" value="InterPro"/>
</dbReference>
<dbReference type="GO" id="GO:0006515">
    <property type="term" value="P:protein quality control for misfolded or incompletely synthesized proteins"/>
    <property type="evidence" value="ECO:0007669"/>
    <property type="project" value="TreeGrafter"/>
</dbReference>
<dbReference type="AlphaFoldDB" id="A0A552A846"/>
<protein>
    <recommendedName>
        <fullName evidence="3">AAA family ATPase</fullName>
    </recommendedName>
</protein>
<comment type="caution">
    <text evidence="1">The sequence shown here is derived from an EMBL/GenBank/DDBJ whole genome shotgun (WGS) entry which is preliminary data.</text>
</comment>
<dbReference type="GO" id="GO:0004176">
    <property type="term" value="F:ATP-dependent peptidase activity"/>
    <property type="evidence" value="ECO:0007669"/>
    <property type="project" value="InterPro"/>
</dbReference>
<dbReference type="InterPro" id="IPR027417">
    <property type="entry name" value="P-loop_NTPase"/>
</dbReference>